<dbReference type="OrthoDB" id="3001771at2759"/>
<feature type="compositionally biased region" description="Basic residues" evidence="1">
    <location>
        <begin position="455"/>
        <end position="464"/>
    </location>
</feature>
<gene>
    <name evidence="2" type="ORF">GALMADRAFT_145545</name>
</gene>
<proteinExistence type="predicted"/>
<feature type="compositionally biased region" description="Basic and acidic residues" evidence="1">
    <location>
        <begin position="440"/>
        <end position="454"/>
    </location>
</feature>
<evidence type="ECO:0000256" key="1">
    <source>
        <dbReference type="SAM" id="MobiDB-lite"/>
    </source>
</evidence>
<accession>A0A067SF12</accession>
<dbReference type="HOGENOM" id="CLU_581463_0_0_1"/>
<feature type="compositionally biased region" description="Low complexity" evidence="1">
    <location>
        <begin position="242"/>
        <end position="254"/>
    </location>
</feature>
<organism evidence="2 3">
    <name type="scientific">Galerina marginata (strain CBS 339.88)</name>
    <dbReference type="NCBI Taxonomy" id="685588"/>
    <lineage>
        <taxon>Eukaryota</taxon>
        <taxon>Fungi</taxon>
        <taxon>Dikarya</taxon>
        <taxon>Basidiomycota</taxon>
        <taxon>Agaricomycotina</taxon>
        <taxon>Agaricomycetes</taxon>
        <taxon>Agaricomycetidae</taxon>
        <taxon>Agaricales</taxon>
        <taxon>Agaricineae</taxon>
        <taxon>Strophariaceae</taxon>
        <taxon>Galerina</taxon>
    </lineage>
</organism>
<feature type="region of interest" description="Disordered" evidence="1">
    <location>
        <begin position="181"/>
        <end position="225"/>
    </location>
</feature>
<dbReference type="AlphaFoldDB" id="A0A067SF12"/>
<feature type="region of interest" description="Disordered" evidence="1">
    <location>
        <begin position="235"/>
        <end position="254"/>
    </location>
</feature>
<dbReference type="Proteomes" id="UP000027222">
    <property type="component" value="Unassembled WGS sequence"/>
</dbReference>
<evidence type="ECO:0000313" key="2">
    <source>
        <dbReference type="EMBL" id="KDR69510.1"/>
    </source>
</evidence>
<evidence type="ECO:0000313" key="3">
    <source>
        <dbReference type="Proteomes" id="UP000027222"/>
    </source>
</evidence>
<name>A0A067SF12_GALM3</name>
<sequence length="470" mass="53125">MRFTKALRIINHRPRHIVCRPELPTNRAQLKSKRKAVPCLKLHDIRFQEDDLKAPHLAIFFPVQSLHLEDVNSNFIEAFFKTAVLFPDLARPLHSTDAIGSSDRANATADSQTINVDAISMRQAASLLPISLRLRPCLRPTKTKEVDASMHPPQPQGQVFPTTRIARRQEPEQVVVLLSDALKGQDDHPTRSIASEANYPDIQPSSNPHPPPRPHPHPCHCSISNLFTQSSSSTHSLIESFSRSAPSPAAGPAAAAQGRQEIMVLLSSPRPLLLVLHLPLRMLRREMGRLPKAPAYPAPGASPSVVSLGQGTSKEGGVHLFLCLRRVFLALALRMRSGINWVNKIGRIRIRIPHHNDFLNINISFSFSINNHDLFDPNPPPPQTQEHAVFTVLNRRQAAFISTHTTCLSNILFLLCLWFLFRFSFRFLFRLERQHECKRERERVETGEQRELCKKGMKTPKSPRSRNQER</sequence>
<protein>
    <submittedName>
        <fullName evidence="2">Uncharacterized protein</fullName>
    </submittedName>
</protein>
<reference evidence="3" key="1">
    <citation type="journal article" date="2014" name="Proc. Natl. Acad. Sci. U.S.A.">
        <title>Extensive sampling of basidiomycete genomes demonstrates inadequacy of the white-rot/brown-rot paradigm for wood decay fungi.</title>
        <authorList>
            <person name="Riley R."/>
            <person name="Salamov A.A."/>
            <person name="Brown D.W."/>
            <person name="Nagy L.G."/>
            <person name="Floudas D."/>
            <person name="Held B.W."/>
            <person name="Levasseur A."/>
            <person name="Lombard V."/>
            <person name="Morin E."/>
            <person name="Otillar R."/>
            <person name="Lindquist E.A."/>
            <person name="Sun H."/>
            <person name="LaButti K.M."/>
            <person name="Schmutz J."/>
            <person name="Jabbour D."/>
            <person name="Luo H."/>
            <person name="Baker S.E."/>
            <person name="Pisabarro A.G."/>
            <person name="Walton J.D."/>
            <person name="Blanchette R.A."/>
            <person name="Henrissat B."/>
            <person name="Martin F."/>
            <person name="Cullen D."/>
            <person name="Hibbett D.S."/>
            <person name="Grigoriev I.V."/>
        </authorList>
    </citation>
    <scope>NUCLEOTIDE SEQUENCE [LARGE SCALE GENOMIC DNA]</scope>
    <source>
        <strain evidence="3">CBS 339.88</strain>
    </source>
</reference>
<feature type="region of interest" description="Disordered" evidence="1">
    <location>
        <begin position="440"/>
        <end position="470"/>
    </location>
</feature>
<dbReference type="EMBL" id="KL142402">
    <property type="protein sequence ID" value="KDR69510.1"/>
    <property type="molecule type" value="Genomic_DNA"/>
</dbReference>
<keyword evidence="3" id="KW-1185">Reference proteome</keyword>